<dbReference type="VEuPathDB" id="VectorBase:AFUN2_004905"/>
<evidence type="ECO:0000259" key="12">
    <source>
        <dbReference type="Pfam" id="PF03723"/>
    </source>
</evidence>
<accession>A0A4Y0BJ42</accession>
<dbReference type="PANTHER" id="PTHR11511:SF24">
    <property type="entry name" value="GH04080P"/>
    <property type="match status" value="1"/>
</dbReference>
<sequence>MATIRDKFRGLLQHPYEPLFLPKNQGQLFFDLPENFFTDRYRPIGQNLINRFGAAAAVPAGASADTPVMNRVSINSIQEPDLSFAEAIPRRGAFSLFIPEHRRIAGRLIALFLEQPDADTLGDVAAFARDRLNGPLFQYALSSAVLHRTDTDDVPVPSFLHLFPDQFVDPAVFPKMLEEGRAVLEPNRMSVDIPMNYTASERITEQRMAYFREDIGVNLHHWHWHLVYPGDGPDRVVRKDRRGELFYYMHQQMIARYQVERYSQGLGNVIQLNNLRAPVPEPYYPKILRSANNRTYPARYANMTMEDVQRSEDQLLVVISDVERQLQRVIAAIDAGVVETPSGQLIPLDNFRGIDVLGDIIESSAVSVNRNLYGDTHNSGHILLSFIHDPRGEFLESFGVMGDVTTAMRDPIFYRWHTYVNNLFLRHKLRLAPYVAADLSNPGVNLTSLETELDRQGSVKNVLLTFWQRSQVDLGAGLDFGPEGNVFVTFTHLQHAAFNYRLQVAYSGKAKPATVRIFLAPKRNERGTLLTFEEQRRLAIEMDTFRVNLLPGINNIIRRSVNSSVSIPYERTFRNVAQSNVGDETFRFCGCGWPSHMLVPKGDPIGVEYDLFAMLSNHDRDRVNPLFDEKSGCNDAHSFCGLQDRTYPDARNMGFPFDRRVPHTVRSFNDFVAPYQNMRVATVTVRFTNTVVART</sequence>
<evidence type="ECO:0000256" key="6">
    <source>
        <dbReference type="ARBA" id="ARBA00023002"/>
    </source>
</evidence>
<dbReference type="InterPro" id="IPR000896">
    <property type="entry name" value="Hemocyanin/hexamerin_mid_dom"/>
</dbReference>
<dbReference type="SUPFAM" id="SSF81296">
    <property type="entry name" value="E set domains"/>
    <property type="match status" value="1"/>
</dbReference>
<dbReference type="InterPro" id="IPR005204">
    <property type="entry name" value="Hemocyanin_N"/>
</dbReference>
<dbReference type="Pfam" id="PF03722">
    <property type="entry name" value="Hemocyanin_N"/>
    <property type="match status" value="1"/>
</dbReference>
<comment type="similarity">
    <text evidence="3">Belongs to the tyrosinase family.</text>
</comment>
<keyword evidence="7" id="KW-0186">Copper</keyword>
<dbReference type="Pfam" id="PF03723">
    <property type="entry name" value="Hemocyanin_C"/>
    <property type="match status" value="1"/>
</dbReference>
<evidence type="ECO:0008006" key="14">
    <source>
        <dbReference type="Google" id="ProtNLM"/>
    </source>
</evidence>
<keyword evidence="6" id="KW-0560">Oxidoreductase</keyword>
<dbReference type="SUPFAM" id="SSF48056">
    <property type="entry name" value="Di-copper centre-containing domain"/>
    <property type="match status" value="1"/>
</dbReference>
<dbReference type="FunFam" id="2.60.40.1520:FF:000001">
    <property type="entry name" value="Hemocyanin subunit 2"/>
    <property type="match status" value="1"/>
</dbReference>
<dbReference type="VEuPathDB" id="VectorBase:AFUN020721"/>
<dbReference type="GO" id="GO:0005576">
    <property type="term" value="C:extracellular region"/>
    <property type="evidence" value="ECO:0007669"/>
    <property type="project" value="UniProtKB-SubCell"/>
</dbReference>
<evidence type="ECO:0000259" key="10">
    <source>
        <dbReference type="Pfam" id="PF00372"/>
    </source>
</evidence>
<dbReference type="PROSITE" id="PS00210">
    <property type="entry name" value="HEMOCYANIN_2"/>
    <property type="match status" value="1"/>
</dbReference>
<evidence type="ECO:0000313" key="13">
    <source>
        <dbReference type="EnsemblMetazoa" id="AFUN020721-PA"/>
    </source>
</evidence>
<feature type="domain" description="Hemocyanin middle" evidence="10">
    <location>
        <begin position="162"/>
        <end position="424"/>
    </location>
</feature>
<dbReference type="GO" id="GO:0004097">
    <property type="term" value="F:catechol oxidase activity"/>
    <property type="evidence" value="ECO:0007669"/>
    <property type="project" value="UniProtKB-ARBA"/>
</dbReference>
<evidence type="ECO:0000256" key="4">
    <source>
        <dbReference type="ARBA" id="ARBA00022525"/>
    </source>
</evidence>
<name>A0A4Y0BJ42_ANOFN</name>
<keyword evidence="8" id="KW-0503">Monooxygenase</keyword>
<reference evidence="13" key="1">
    <citation type="submission" date="2020-05" db="UniProtKB">
        <authorList>
            <consortium name="EnsemblMetazoa"/>
        </authorList>
    </citation>
    <scope>IDENTIFICATION</scope>
    <source>
        <strain evidence="13">FUMOZ</strain>
    </source>
</reference>
<dbReference type="PANTHER" id="PTHR11511">
    <property type="entry name" value="LARVAL STORAGE PROTEIN/PHENOLOXIDASE"/>
    <property type="match status" value="1"/>
</dbReference>
<evidence type="ECO:0000256" key="5">
    <source>
        <dbReference type="ARBA" id="ARBA00022723"/>
    </source>
</evidence>
<evidence type="ECO:0000256" key="8">
    <source>
        <dbReference type="ARBA" id="ARBA00023033"/>
    </source>
</evidence>
<dbReference type="InterPro" id="IPR014756">
    <property type="entry name" value="Ig_E-set"/>
</dbReference>
<feature type="domain" description="Hemocyanin N-terminal" evidence="11">
    <location>
        <begin position="27"/>
        <end position="152"/>
    </location>
</feature>
<dbReference type="PROSITE" id="PS00209">
    <property type="entry name" value="HEMOCYANIN_1"/>
    <property type="match status" value="1"/>
</dbReference>
<dbReference type="InterPro" id="IPR013788">
    <property type="entry name" value="Hemocyanin/hexamerin"/>
</dbReference>
<dbReference type="Gene3D" id="1.10.1280.10">
    <property type="entry name" value="Di-copper center containing domain from catechol oxidase"/>
    <property type="match status" value="1"/>
</dbReference>
<dbReference type="Gene3D" id="2.60.40.1520">
    <property type="entry name" value="Hemocyanin, C-terminal domain"/>
    <property type="match status" value="1"/>
</dbReference>
<dbReference type="InterPro" id="IPR036697">
    <property type="entry name" value="Hemocyanin_N_sf"/>
</dbReference>
<feature type="domain" description="Hemocyanin C-terminal" evidence="12">
    <location>
        <begin position="433"/>
        <end position="687"/>
    </location>
</feature>
<keyword evidence="4" id="KW-0964">Secreted</keyword>
<dbReference type="GO" id="GO:0046872">
    <property type="term" value="F:metal ion binding"/>
    <property type="evidence" value="ECO:0007669"/>
    <property type="project" value="UniProtKB-KW"/>
</dbReference>
<dbReference type="EnsemblMetazoa" id="AFUN020721-RA">
    <property type="protein sequence ID" value="AFUN020721-PA"/>
    <property type="gene ID" value="AFUN020721"/>
</dbReference>
<dbReference type="SUPFAM" id="SSF48050">
    <property type="entry name" value="Hemocyanin, N-terminal domain"/>
    <property type="match status" value="1"/>
</dbReference>
<dbReference type="InterPro" id="IPR005203">
    <property type="entry name" value="Hemocyanin_C"/>
</dbReference>
<organism evidence="13">
    <name type="scientific">Anopheles funestus</name>
    <name type="common">African malaria mosquito</name>
    <dbReference type="NCBI Taxonomy" id="62324"/>
    <lineage>
        <taxon>Eukaryota</taxon>
        <taxon>Metazoa</taxon>
        <taxon>Ecdysozoa</taxon>
        <taxon>Arthropoda</taxon>
        <taxon>Hexapoda</taxon>
        <taxon>Insecta</taxon>
        <taxon>Pterygota</taxon>
        <taxon>Neoptera</taxon>
        <taxon>Endopterygota</taxon>
        <taxon>Diptera</taxon>
        <taxon>Nematocera</taxon>
        <taxon>Culicoidea</taxon>
        <taxon>Culicidae</taxon>
        <taxon>Anophelinae</taxon>
        <taxon>Anopheles</taxon>
    </lineage>
</organism>
<comment type="cofactor">
    <cofactor evidence="1">
        <name>Cu(2+)</name>
        <dbReference type="ChEBI" id="CHEBI:29036"/>
    </cofactor>
</comment>
<proteinExistence type="inferred from homology"/>
<dbReference type="PRINTS" id="PR00187">
    <property type="entry name" value="HAEMOCYANIN"/>
</dbReference>
<evidence type="ECO:0000256" key="9">
    <source>
        <dbReference type="ARBA" id="ARBA00023157"/>
    </source>
</evidence>
<evidence type="ECO:0000256" key="7">
    <source>
        <dbReference type="ARBA" id="ARBA00023008"/>
    </source>
</evidence>
<protein>
    <recommendedName>
        <fullName evidence="14">Prophenoloxidase 7</fullName>
    </recommendedName>
</protein>
<evidence type="ECO:0000256" key="1">
    <source>
        <dbReference type="ARBA" id="ARBA00001973"/>
    </source>
</evidence>
<evidence type="ECO:0000256" key="2">
    <source>
        <dbReference type="ARBA" id="ARBA00004613"/>
    </source>
</evidence>
<dbReference type="AlphaFoldDB" id="A0A4Y0BJ42"/>
<comment type="subcellular location">
    <subcellularLocation>
        <location evidence="2">Secreted</location>
    </subcellularLocation>
</comment>
<evidence type="ECO:0000256" key="3">
    <source>
        <dbReference type="ARBA" id="ARBA00009928"/>
    </source>
</evidence>
<dbReference type="STRING" id="62324.A0A4Y0BJ42"/>
<dbReference type="Gene3D" id="1.20.1370.10">
    <property type="entry name" value="Hemocyanin, N-terminal domain"/>
    <property type="match status" value="1"/>
</dbReference>
<evidence type="ECO:0000259" key="11">
    <source>
        <dbReference type="Pfam" id="PF03722"/>
    </source>
</evidence>
<keyword evidence="5" id="KW-0479">Metal-binding</keyword>
<dbReference type="InterPro" id="IPR008922">
    <property type="entry name" value="Di-copper_centre_dom_sf"/>
</dbReference>
<dbReference type="InterPro" id="IPR037020">
    <property type="entry name" value="Hemocyanin_C_sf"/>
</dbReference>
<dbReference type="Pfam" id="PF00372">
    <property type="entry name" value="Hemocyanin_M"/>
    <property type="match status" value="1"/>
</dbReference>
<keyword evidence="9" id="KW-1015">Disulfide bond</keyword>